<evidence type="ECO:0000313" key="4">
    <source>
        <dbReference type="Proteomes" id="UP000269591"/>
    </source>
</evidence>
<feature type="chain" id="PRO_5017965936" evidence="2">
    <location>
        <begin position="32"/>
        <end position="424"/>
    </location>
</feature>
<accession>A0A3N0B5H7</accession>
<name>A0A3N0B5H7_9ACTN</name>
<dbReference type="Proteomes" id="UP000269591">
    <property type="component" value="Unassembled WGS sequence"/>
</dbReference>
<dbReference type="OrthoDB" id="2002619at2"/>
<sequence>MARVGADMWYSVRRAVALAATALLVATLSCAAPYGWAYAAPLSEGSPIEQGGTCDSCVDVGFFVAVVKDGTDSYPQSEEELQQILTGVYSPGIYIDQAFDASDFAEFGGDMYDNQLYDLTGEAIKARIVTLPTEEQIAEACARGGIAFDPETQTVVWYVVKSADSVWDSMWHIDGLLVPKEIAPEPGEPDEPDGPDNPGTGEPDEPDPDPGDPDDPDVPDSGDPDNPDVPDPDPGQPDDPDSGTDPDDPRPDDPAGPDDGESASPAPDNAGAAESEKPLTSNPSPMHGSPLGAPNNAVDSSGESLAAGATSAASDSREGASQPGAADSIEPAIGGEAPEASADVSSSIAQDEAPLGAMPSVPGEEPRLKGISDAASTALHVVGALGLAGVAAGVVVANVAAAQAGSALSSLDSQLRGRGRGRRS</sequence>
<proteinExistence type="predicted"/>
<dbReference type="RefSeq" id="WP_123207850.1">
    <property type="nucleotide sequence ID" value="NZ_JBHTHO010000004.1"/>
</dbReference>
<dbReference type="AlphaFoldDB" id="A0A3N0B5H7"/>
<keyword evidence="4" id="KW-1185">Reference proteome</keyword>
<gene>
    <name evidence="3" type="ORF">DMP06_00855</name>
</gene>
<feature type="signal peptide" evidence="2">
    <location>
        <begin position="1"/>
        <end position="31"/>
    </location>
</feature>
<feature type="compositionally biased region" description="Acidic residues" evidence="1">
    <location>
        <begin position="202"/>
        <end position="246"/>
    </location>
</feature>
<comment type="caution">
    <text evidence="3">The sequence shown here is derived from an EMBL/GenBank/DDBJ whole genome shotgun (WGS) entry which is preliminary data.</text>
</comment>
<dbReference type="EMBL" id="QIBX01000001">
    <property type="protein sequence ID" value="RNL41989.1"/>
    <property type="molecule type" value="Genomic_DNA"/>
</dbReference>
<evidence type="ECO:0000256" key="2">
    <source>
        <dbReference type="SAM" id="SignalP"/>
    </source>
</evidence>
<feature type="region of interest" description="Disordered" evidence="1">
    <location>
        <begin position="181"/>
        <end position="369"/>
    </location>
</feature>
<protein>
    <submittedName>
        <fullName evidence="3">Uncharacterized protein</fullName>
    </submittedName>
</protein>
<organism evidence="3 4">
    <name type="scientific">Slackia equolifaciens</name>
    <dbReference type="NCBI Taxonomy" id="498718"/>
    <lineage>
        <taxon>Bacteria</taxon>
        <taxon>Bacillati</taxon>
        <taxon>Actinomycetota</taxon>
        <taxon>Coriobacteriia</taxon>
        <taxon>Eggerthellales</taxon>
        <taxon>Eggerthellaceae</taxon>
        <taxon>Slackia</taxon>
    </lineage>
</organism>
<evidence type="ECO:0000313" key="3">
    <source>
        <dbReference type="EMBL" id="RNL41989.1"/>
    </source>
</evidence>
<dbReference type="PROSITE" id="PS51257">
    <property type="entry name" value="PROKAR_LIPOPROTEIN"/>
    <property type="match status" value="1"/>
</dbReference>
<evidence type="ECO:0000256" key="1">
    <source>
        <dbReference type="SAM" id="MobiDB-lite"/>
    </source>
</evidence>
<keyword evidence="2" id="KW-0732">Signal</keyword>
<reference evidence="4" key="1">
    <citation type="submission" date="2018-05" db="EMBL/GenBank/DDBJ databases">
        <title>Genome Sequencing of selected type strains of the family Eggerthellaceae.</title>
        <authorList>
            <person name="Danylec N."/>
            <person name="Stoll D.A."/>
            <person name="Doetsch A."/>
            <person name="Huch M."/>
        </authorList>
    </citation>
    <scope>NUCLEOTIDE SEQUENCE [LARGE SCALE GENOMIC DNA]</scope>
    <source>
        <strain evidence="4">DSM 24851</strain>
    </source>
</reference>